<feature type="transmembrane region" description="Helical" evidence="1">
    <location>
        <begin position="233"/>
        <end position="253"/>
    </location>
</feature>
<reference evidence="2 3" key="1">
    <citation type="journal article" date="2015" name="Genome Biol.">
        <title>Comparative genomics of Steinernema reveals deeply conserved gene regulatory networks.</title>
        <authorList>
            <person name="Dillman A.R."/>
            <person name="Macchietto M."/>
            <person name="Porter C.F."/>
            <person name="Rogers A."/>
            <person name="Williams B."/>
            <person name="Antoshechkin I."/>
            <person name="Lee M.M."/>
            <person name="Goodwin Z."/>
            <person name="Lu X."/>
            <person name="Lewis E.E."/>
            <person name="Goodrich-Blair H."/>
            <person name="Stock S.P."/>
            <person name="Adams B.J."/>
            <person name="Sternberg P.W."/>
            <person name="Mortazavi A."/>
        </authorList>
    </citation>
    <scope>NUCLEOTIDE SEQUENCE [LARGE SCALE GENOMIC DNA]</scope>
    <source>
        <strain evidence="2 3">ALL</strain>
    </source>
</reference>
<feature type="transmembrane region" description="Helical" evidence="1">
    <location>
        <begin position="265"/>
        <end position="286"/>
    </location>
</feature>
<accession>A0A4U5NYE1</accession>
<evidence type="ECO:0008006" key="4">
    <source>
        <dbReference type="Google" id="ProtNLM"/>
    </source>
</evidence>
<feature type="transmembrane region" description="Helical" evidence="1">
    <location>
        <begin position="62"/>
        <end position="86"/>
    </location>
</feature>
<evidence type="ECO:0000313" key="3">
    <source>
        <dbReference type="Proteomes" id="UP000298663"/>
    </source>
</evidence>
<evidence type="ECO:0000256" key="1">
    <source>
        <dbReference type="SAM" id="Phobius"/>
    </source>
</evidence>
<keyword evidence="1" id="KW-1133">Transmembrane helix</keyword>
<dbReference type="PANTHER" id="PTHR46709:SF4">
    <property type="entry name" value="G-PROTEIN COUPLED RECEPTORS FAMILY 1 PROFILE DOMAIN-CONTAINING PROTEIN"/>
    <property type="match status" value="1"/>
</dbReference>
<keyword evidence="1" id="KW-0812">Transmembrane</keyword>
<proteinExistence type="predicted"/>
<dbReference type="AlphaFoldDB" id="A0A4U5NYE1"/>
<name>A0A4U5NYE1_STECR</name>
<sequence>MWGTVVLYGPGCDLVFDSFRSGRFCLVAIFGTTLAVISLVENSLLAIFLALNNNRKNSIWTYLLILAIGDVLVSVSYPLLFSLNLLSEYLKSVSLNKLWKQLKLAVTLQNHRKLIIFVGLVISVLIHGSMLFESTLISNSECAGYMNEYMEYSTDLGMLLPDYRPILGLLLGALALAAALKSVQEFQPKLVTIAGIPIVGISIRQRSNAYNPVAQKEADLENANHTKIKTKTIVILAITNLISSVLSAILSFEKQFNVVGLLTEYGYFFIITLDMMNLLAIVACALRLPIYLLCEPEFRVDFANLLACKKGKTEKSEVSGEA</sequence>
<feature type="transmembrane region" description="Helical" evidence="1">
    <location>
        <begin position="24"/>
        <end position="50"/>
    </location>
</feature>
<dbReference type="Gene3D" id="1.20.1070.10">
    <property type="entry name" value="Rhodopsin 7-helix transmembrane proteins"/>
    <property type="match status" value="1"/>
</dbReference>
<keyword evidence="3" id="KW-1185">Reference proteome</keyword>
<dbReference type="OrthoDB" id="5849663at2759"/>
<evidence type="ECO:0000313" key="2">
    <source>
        <dbReference type="EMBL" id="TKR88669.1"/>
    </source>
</evidence>
<gene>
    <name evidence="2" type="ORF">L596_012876</name>
</gene>
<protein>
    <recommendedName>
        <fullName evidence="4">G-protein coupled receptors family 1 profile domain-containing protein</fullName>
    </recommendedName>
</protein>
<organism evidence="2 3">
    <name type="scientific">Steinernema carpocapsae</name>
    <name type="common">Entomopathogenic nematode</name>
    <dbReference type="NCBI Taxonomy" id="34508"/>
    <lineage>
        <taxon>Eukaryota</taxon>
        <taxon>Metazoa</taxon>
        <taxon>Ecdysozoa</taxon>
        <taxon>Nematoda</taxon>
        <taxon>Chromadorea</taxon>
        <taxon>Rhabditida</taxon>
        <taxon>Tylenchina</taxon>
        <taxon>Panagrolaimomorpha</taxon>
        <taxon>Strongyloidoidea</taxon>
        <taxon>Steinernematidae</taxon>
        <taxon>Steinernema</taxon>
    </lineage>
</organism>
<keyword evidence="1" id="KW-0472">Membrane</keyword>
<comment type="caution">
    <text evidence="2">The sequence shown here is derived from an EMBL/GenBank/DDBJ whole genome shotgun (WGS) entry which is preliminary data.</text>
</comment>
<dbReference type="PANTHER" id="PTHR46709">
    <property type="entry name" value="PROTEIN CBG23488-RELATED"/>
    <property type="match status" value="1"/>
</dbReference>
<dbReference type="SUPFAM" id="SSF81321">
    <property type="entry name" value="Family A G protein-coupled receptor-like"/>
    <property type="match status" value="1"/>
</dbReference>
<reference evidence="2 3" key="2">
    <citation type="journal article" date="2019" name="G3 (Bethesda)">
        <title>Hybrid Assembly of the Genome of the Entomopathogenic Nematode Steinernema carpocapsae Identifies the X-Chromosome.</title>
        <authorList>
            <person name="Serra L."/>
            <person name="Macchietto M."/>
            <person name="Macias-Munoz A."/>
            <person name="McGill C.J."/>
            <person name="Rodriguez I.M."/>
            <person name="Rodriguez B."/>
            <person name="Murad R."/>
            <person name="Mortazavi A."/>
        </authorList>
    </citation>
    <scope>NUCLEOTIDE SEQUENCE [LARGE SCALE GENOMIC DNA]</scope>
    <source>
        <strain evidence="2 3">ALL</strain>
    </source>
</reference>
<dbReference type="Proteomes" id="UP000298663">
    <property type="component" value="Unassembled WGS sequence"/>
</dbReference>
<dbReference type="EMBL" id="AZBU02000003">
    <property type="protein sequence ID" value="TKR88669.1"/>
    <property type="molecule type" value="Genomic_DNA"/>
</dbReference>
<feature type="transmembrane region" description="Helical" evidence="1">
    <location>
        <begin position="114"/>
        <end position="132"/>
    </location>
</feature>